<feature type="domain" description="E3 ubiquitin-protein ligase RNF220 middle" evidence="6">
    <location>
        <begin position="224"/>
        <end position="340"/>
    </location>
</feature>
<feature type="domain" description="E3 ubiquitin-protein ligase RNF220 middle" evidence="6">
    <location>
        <begin position="350"/>
        <end position="433"/>
    </location>
</feature>
<keyword evidence="3" id="KW-0862">Zinc</keyword>
<keyword evidence="7" id="KW-1185">Reference proteome</keyword>
<keyword evidence="1" id="KW-0479">Metal-binding</keyword>
<dbReference type="RefSeq" id="XP_042564933.1">
    <property type="nucleotide sequence ID" value="XM_042708999.1"/>
</dbReference>
<feature type="domain" description="RING-type" evidence="5">
    <location>
        <begin position="529"/>
        <end position="565"/>
    </location>
</feature>
<name>A0A8M1KRA3_CLUHA</name>
<accession>A0A8M1KRA3</accession>
<dbReference type="KEGG" id="char:105895022"/>
<evidence type="ECO:0000256" key="4">
    <source>
        <dbReference type="SAM" id="MobiDB-lite"/>
    </source>
</evidence>
<keyword evidence="2" id="KW-0863">Zinc-finger</keyword>
<sequence>MDLHRAPFKMDSPSYLPNPLASPTLMVLASTAEAGRDASIPCQPPRSFGVPMSMEKDAHLPFSGGAYTFTSMYHRQGAMPGGFHGRDFPASLLHLHPQFAPPNLDCSPLGMLSHSGVGAFRPFSSPLEERDSGSYHSAFTPAKRLKACLEPEASSHLRYTDSEGKEYDFASAHIPSSSPGARQPAEDAVKKLYSVSGLPSDGEALSGPEERKELSKVKGLCEGQVPVCPICQVLLRPGELQSHMEQEMGRLTQLHLSKSPVQNDSLNTVTPKSLLIAMHIKREGDPPIPLQPTDGALLSDRYQTFLRVRANRQTRLNVRIGKLGKRQKTEESQRDGVCVGEDVSVDIGREDYVWSEKKRLHMASFLRGIKGVGFVSSTSKENHDSDADLDVDGDDTLEYGKAQYTEVDIIPCSGEGGRKAEDREAQRAVMLNGGVTPPCSGHSERPKWTIEEAPSTSNGDKSKLDSSSTNLLQSTCKNSNIEILSKDSGLTTLEALKCRIRDLEKQLSRGDRYKCLICMVRLTSALCVCVCDCYTIPLTSIQCWHVHCEECWLRTLGAKKLCPQCNTITSPGDLRRVYLANYQGLYHSRRTWQDPYLSSDGHQAFTSPVLIIRPVFMTPVLTVQTSCSANQGGSMDS</sequence>
<dbReference type="OrthoDB" id="6270329at2759"/>
<evidence type="ECO:0000259" key="5">
    <source>
        <dbReference type="Pfam" id="PF13923"/>
    </source>
</evidence>
<evidence type="ECO:0000313" key="7">
    <source>
        <dbReference type="Proteomes" id="UP000515152"/>
    </source>
</evidence>
<feature type="region of interest" description="Disordered" evidence="4">
    <location>
        <begin position="432"/>
        <end position="466"/>
    </location>
</feature>
<evidence type="ECO:0000256" key="2">
    <source>
        <dbReference type="ARBA" id="ARBA00022771"/>
    </source>
</evidence>
<evidence type="ECO:0000259" key="6">
    <source>
        <dbReference type="Pfam" id="PF15926"/>
    </source>
</evidence>
<dbReference type="AlphaFoldDB" id="A0A8M1KRA3"/>
<dbReference type="CDD" id="cd16563">
    <property type="entry name" value="RING-HC_RNF220"/>
    <property type="match status" value="1"/>
</dbReference>
<dbReference type="Proteomes" id="UP000515152">
    <property type="component" value="Chromosome 10"/>
</dbReference>
<dbReference type="PANTHER" id="PTHR13459">
    <property type="entry name" value="E3 UBIQUITIN-PROTEIN LIGASE RNF220 ISOFORM X1"/>
    <property type="match status" value="1"/>
</dbReference>
<dbReference type="InterPro" id="IPR031824">
    <property type="entry name" value="RNF220_mid"/>
</dbReference>
<dbReference type="GO" id="GO:0061630">
    <property type="term" value="F:ubiquitin protein ligase activity"/>
    <property type="evidence" value="ECO:0007669"/>
    <property type="project" value="TreeGrafter"/>
</dbReference>
<proteinExistence type="predicted"/>
<gene>
    <name evidence="8" type="primary">rnf220b</name>
</gene>
<dbReference type="CTD" id="558091"/>
<dbReference type="Pfam" id="PF13923">
    <property type="entry name" value="zf-C3HC4_2"/>
    <property type="match status" value="1"/>
</dbReference>
<evidence type="ECO:0000313" key="8">
    <source>
        <dbReference type="RefSeq" id="XP_042564933.1"/>
    </source>
</evidence>
<evidence type="ECO:0000256" key="1">
    <source>
        <dbReference type="ARBA" id="ARBA00022723"/>
    </source>
</evidence>
<dbReference type="InterPro" id="IPR001841">
    <property type="entry name" value="Znf_RING"/>
</dbReference>
<dbReference type="InterPro" id="IPR052443">
    <property type="entry name" value="E3_ubiq-ligase_RNF220-like"/>
</dbReference>
<protein>
    <submittedName>
        <fullName evidence="8">E3 ubiquitin-protein ligase RNF220</fullName>
    </submittedName>
</protein>
<dbReference type="InterPro" id="IPR040178">
    <property type="entry name" value="RNF220_RING"/>
</dbReference>
<feature type="compositionally biased region" description="Polar residues" evidence="4">
    <location>
        <begin position="454"/>
        <end position="466"/>
    </location>
</feature>
<dbReference type="GeneID" id="105895022"/>
<dbReference type="Pfam" id="PF15926">
    <property type="entry name" value="RNF220"/>
    <property type="match status" value="2"/>
</dbReference>
<evidence type="ECO:0000256" key="3">
    <source>
        <dbReference type="ARBA" id="ARBA00022833"/>
    </source>
</evidence>
<dbReference type="GO" id="GO:0016567">
    <property type="term" value="P:protein ubiquitination"/>
    <property type="evidence" value="ECO:0007669"/>
    <property type="project" value="TreeGrafter"/>
</dbReference>
<organism evidence="7 8">
    <name type="scientific">Clupea harengus</name>
    <name type="common">Atlantic herring</name>
    <dbReference type="NCBI Taxonomy" id="7950"/>
    <lineage>
        <taxon>Eukaryota</taxon>
        <taxon>Metazoa</taxon>
        <taxon>Chordata</taxon>
        <taxon>Craniata</taxon>
        <taxon>Vertebrata</taxon>
        <taxon>Euteleostomi</taxon>
        <taxon>Actinopterygii</taxon>
        <taxon>Neopterygii</taxon>
        <taxon>Teleostei</taxon>
        <taxon>Clupei</taxon>
        <taxon>Clupeiformes</taxon>
        <taxon>Clupeoidei</taxon>
        <taxon>Clupeidae</taxon>
        <taxon>Clupea</taxon>
    </lineage>
</organism>
<reference evidence="8" key="1">
    <citation type="submission" date="2025-08" db="UniProtKB">
        <authorList>
            <consortium name="RefSeq"/>
        </authorList>
    </citation>
    <scope>IDENTIFICATION</scope>
</reference>
<dbReference type="PANTHER" id="PTHR13459:SF1">
    <property type="entry name" value="E3 UBIQUITIN-PROTEIN LIGASE RNF220 ISOFORM X1"/>
    <property type="match status" value="1"/>
</dbReference>
<dbReference type="GO" id="GO:0046872">
    <property type="term" value="F:metal ion binding"/>
    <property type="evidence" value="ECO:0007669"/>
    <property type="project" value="InterPro"/>
</dbReference>